<dbReference type="Pfam" id="PF07715">
    <property type="entry name" value="Plug"/>
    <property type="match status" value="1"/>
</dbReference>
<feature type="domain" description="TonB-dependent receptor-like beta-barrel" evidence="16">
    <location>
        <begin position="280"/>
        <end position="718"/>
    </location>
</feature>
<gene>
    <name evidence="18" type="ORF">AWB83_06936</name>
</gene>
<keyword evidence="3 14" id="KW-0813">Transport</keyword>
<keyword evidence="13 14" id="KW-0998">Cell outer membrane</keyword>
<dbReference type="GO" id="GO:0015891">
    <property type="term" value="P:siderophore transport"/>
    <property type="evidence" value="ECO:0007669"/>
    <property type="project" value="InterPro"/>
</dbReference>
<evidence type="ECO:0000256" key="13">
    <source>
        <dbReference type="ARBA" id="ARBA00023237"/>
    </source>
</evidence>
<evidence type="ECO:0000256" key="2">
    <source>
        <dbReference type="ARBA" id="ARBA00009810"/>
    </source>
</evidence>
<comment type="caution">
    <text evidence="18">The sequence shown here is derived from an EMBL/GenBank/DDBJ whole genome shotgun (WGS) entry which is preliminary data.</text>
</comment>
<keyword evidence="9" id="KW-0406">Ion transport</keyword>
<evidence type="ECO:0000256" key="10">
    <source>
        <dbReference type="ARBA" id="ARBA00023077"/>
    </source>
</evidence>
<dbReference type="Proteomes" id="UP000054978">
    <property type="component" value="Unassembled WGS sequence"/>
</dbReference>
<evidence type="ECO:0000256" key="3">
    <source>
        <dbReference type="ARBA" id="ARBA00022448"/>
    </source>
</evidence>
<keyword evidence="10 15" id="KW-0798">TonB box</keyword>
<organism evidence="18 19">
    <name type="scientific">Caballeronia ptereochthonis</name>
    <dbReference type="NCBI Taxonomy" id="1777144"/>
    <lineage>
        <taxon>Bacteria</taxon>
        <taxon>Pseudomonadati</taxon>
        <taxon>Pseudomonadota</taxon>
        <taxon>Betaproteobacteria</taxon>
        <taxon>Burkholderiales</taxon>
        <taxon>Burkholderiaceae</taxon>
        <taxon>Caballeronia</taxon>
    </lineage>
</organism>
<evidence type="ECO:0000256" key="5">
    <source>
        <dbReference type="ARBA" id="ARBA00022496"/>
    </source>
</evidence>
<dbReference type="InterPro" id="IPR037066">
    <property type="entry name" value="Plug_dom_sf"/>
</dbReference>
<comment type="subcellular location">
    <subcellularLocation>
        <location evidence="1 14">Cell outer membrane</location>
        <topology evidence="1 14">Multi-pass membrane protein</topology>
    </subcellularLocation>
</comment>
<keyword evidence="5" id="KW-0410">Iron transport</keyword>
<dbReference type="PANTHER" id="PTHR32552">
    <property type="entry name" value="FERRICHROME IRON RECEPTOR-RELATED"/>
    <property type="match status" value="1"/>
</dbReference>
<evidence type="ECO:0000259" key="17">
    <source>
        <dbReference type="Pfam" id="PF07715"/>
    </source>
</evidence>
<dbReference type="FunFam" id="2.170.130.10:FF:000001">
    <property type="entry name" value="Catecholate siderophore TonB-dependent receptor"/>
    <property type="match status" value="1"/>
</dbReference>
<protein>
    <submittedName>
        <fullName evidence="18">TonB-dependent siderophore receptor</fullName>
    </submittedName>
</protein>
<dbReference type="FunFam" id="2.40.170.20:FF:000005">
    <property type="entry name" value="TonB-dependent siderophore receptor"/>
    <property type="match status" value="1"/>
</dbReference>
<name>A0A158EB59_9BURK</name>
<dbReference type="STRING" id="1777144.AWB83_06936"/>
<keyword evidence="6 14" id="KW-0812">Transmembrane</keyword>
<dbReference type="InterPro" id="IPR000531">
    <property type="entry name" value="Beta-barrel_TonB"/>
</dbReference>
<evidence type="ECO:0000256" key="11">
    <source>
        <dbReference type="ARBA" id="ARBA00023136"/>
    </source>
</evidence>
<dbReference type="Gene3D" id="2.170.130.10">
    <property type="entry name" value="TonB-dependent receptor, plug domain"/>
    <property type="match status" value="1"/>
</dbReference>
<keyword evidence="7" id="KW-0732">Signal</keyword>
<dbReference type="EMBL" id="FCOB02000067">
    <property type="protein sequence ID" value="SAL04013.1"/>
    <property type="molecule type" value="Genomic_DNA"/>
</dbReference>
<keyword evidence="19" id="KW-1185">Reference proteome</keyword>
<proteinExistence type="inferred from homology"/>
<dbReference type="GO" id="GO:0015344">
    <property type="term" value="F:siderophore uptake transmembrane transporter activity"/>
    <property type="evidence" value="ECO:0007669"/>
    <property type="project" value="TreeGrafter"/>
</dbReference>
<evidence type="ECO:0000256" key="8">
    <source>
        <dbReference type="ARBA" id="ARBA00023004"/>
    </source>
</evidence>
<sequence length="749" mass="82825">MRPLIITIRIYARNDVQEKGMRSDERNAVAIRPLKLAALLLFAVAPHAYAQSTDGNPSDAAQALPGESALPAVNVTAQSDKDQPYGPTNGYVAKDSTALKGSTSLLETPQSVSVVTRQQMDQQNAETLNAAVRYVSGVTPETRGGIATRYDMLKVRGFDADKYWNGLKMLDNQWYATPQIDPYLLERVEVLKGPVSVLYGQAAAGGLLDQESKMPTTQPLHEVGIEFGNYAHKQAKFDFSGPIAGDERYLFRITGIARTEDGQVQSTYNKRIAIAPSFTWRPDNKTSLTLFGFYQHDPRSTSYGSVPPQGTVLFNPNGKLPSDFYDGDHNFESFNRVQESIGYKFERKLNNAWSFRANGRLLHLAQDYKSVYASALEDDLRTLDRGTAASKDNLNTVALDNQIEGNFSTGPIDHTVLFGFDYQHYASNFDAGFGTAPTLDMFAPDYNQTITPPDRYHQVLSGTQYGVYAQDQARWGNVILTLGGREDWASSDSNNTTYGIQSHQFDRAFTGRAGLTYVFNNGIAPYVSYTESFTPQAGTDITGKQFEPERGRQYEVGVKFQPKGYNAFFSAALFDLTRKNLLTVDAANPNFQSAVGEARSRGVELEAKASLTDSLNVTASYTYLSTKYTKDNSGLEGKYLPAIPQNQASLWAYYTINRGPLAGLSMGAGGRYTGTTYSSDNSFKVSSFFLVDATLRYDLGRAAPQLKGAELYVNAQNLFNKEYVASCYYGSWCAFGYGRQVFAGMNYHW</sequence>
<keyword evidence="8" id="KW-0408">Iron</keyword>
<dbReference type="Gene3D" id="2.40.170.20">
    <property type="entry name" value="TonB-dependent receptor, beta-barrel domain"/>
    <property type="match status" value="1"/>
</dbReference>
<dbReference type="InterPro" id="IPR036942">
    <property type="entry name" value="Beta-barrel_TonB_sf"/>
</dbReference>
<comment type="similarity">
    <text evidence="2 14 15">Belongs to the TonB-dependent receptor family.</text>
</comment>
<evidence type="ECO:0000259" key="16">
    <source>
        <dbReference type="Pfam" id="PF00593"/>
    </source>
</evidence>
<dbReference type="GO" id="GO:0009279">
    <property type="term" value="C:cell outer membrane"/>
    <property type="evidence" value="ECO:0007669"/>
    <property type="project" value="UniProtKB-SubCell"/>
</dbReference>
<keyword evidence="12 18" id="KW-0675">Receptor</keyword>
<evidence type="ECO:0000256" key="7">
    <source>
        <dbReference type="ARBA" id="ARBA00022729"/>
    </source>
</evidence>
<dbReference type="NCBIfam" id="TIGR01783">
    <property type="entry name" value="TonB-siderophor"/>
    <property type="match status" value="1"/>
</dbReference>
<evidence type="ECO:0000256" key="12">
    <source>
        <dbReference type="ARBA" id="ARBA00023170"/>
    </source>
</evidence>
<dbReference type="CDD" id="cd01347">
    <property type="entry name" value="ligand_gated_channel"/>
    <property type="match status" value="1"/>
</dbReference>
<dbReference type="InterPro" id="IPR010105">
    <property type="entry name" value="TonB_sidphr_rcpt"/>
</dbReference>
<accession>A0A158EB59</accession>
<dbReference type="InterPro" id="IPR039426">
    <property type="entry name" value="TonB-dep_rcpt-like"/>
</dbReference>
<keyword evidence="4 14" id="KW-1134">Transmembrane beta strand</keyword>
<dbReference type="PANTHER" id="PTHR32552:SF68">
    <property type="entry name" value="FERRICHROME OUTER MEMBRANE TRANSPORTER_PHAGE RECEPTOR"/>
    <property type="match status" value="1"/>
</dbReference>
<dbReference type="GO" id="GO:0038023">
    <property type="term" value="F:signaling receptor activity"/>
    <property type="evidence" value="ECO:0007669"/>
    <property type="project" value="InterPro"/>
</dbReference>
<dbReference type="AlphaFoldDB" id="A0A158EB59"/>
<feature type="domain" description="TonB-dependent receptor plug" evidence="17">
    <location>
        <begin position="105"/>
        <end position="206"/>
    </location>
</feature>
<keyword evidence="11 14" id="KW-0472">Membrane</keyword>
<dbReference type="Pfam" id="PF00593">
    <property type="entry name" value="TonB_dep_Rec_b-barrel"/>
    <property type="match status" value="1"/>
</dbReference>
<evidence type="ECO:0000256" key="9">
    <source>
        <dbReference type="ARBA" id="ARBA00023065"/>
    </source>
</evidence>
<evidence type="ECO:0000313" key="18">
    <source>
        <dbReference type="EMBL" id="SAL04013.1"/>
    </source>
</evidence>
<evidence type="ECO:0000256" key="4">
    <source>
        <dbReference type="ARBA" id="ARBA00022452"/>
    </source>
</evidence>
<dbReference type="SUPFAM" id="SSF56935">
    <property type="entry name" value="Porins"/>
    <property type="match status" value="1"/>
</dbReference>
<evidence type="ECO:0000256" key="14">
    <source>
        <dbReference type="PROSITE-ProRule" id="PRU01360"/>
    </source>
</evidence>
<evidence type="ECO:0000256" key="6">
    <source>
        <dbReference type="ARBA" id="ARBA00022692"/>
    </source>
</evidence>
<evidence type="ECO:0000256" key="1">
    <source>
        <dbReference type="ARBA" id="ARBA00004571"/>
    </source>
</evidence>
<reference evidence="18" key="1">
    <citation type="submission" date="2016-01" db="EMBL/GenBank/DDBJ databases">
        <authorList>
            <person name="Peeters C."/>
        </authorList>
    </citation>
    <scope>NUCLEOTIDE SEQUENCE [LARGE SCALE GENOMIC DNA]</scope>
    <source>
        <strain evidence="18">LMG 29326</strain>
    </source>
</reference>
<evidence type="ECO:0000256" key="15">
    <source>
        <dbReference type="RuleBase" id="RU003357"/>
    </source>
</evidence>
<dbReference type="PROSITE" id="PS52016">
    <property type="entry name" value="TONB_DEPENDENT_REC_3"/>
    <property type="match status" value="1"/>
</dbReference>
<dbReference type="InterPro" id="IPR012910">
    <property type="entry name" value="Plug_dom"/>
</dbReference>
<evidence type="ECO:0000313" key="19">
    <source>
        <dbReference type="Proteomes" id="UP000054978"/>
    </source>
</evidence>